<comment type="similarity">
    <text evidence="2 8">Belongs to the glycosyl hydrolase 32 family.</text>
</comment>
<evidence type="ECO:0000313" key="13">
    <source>
        <dbReference type="Proteomes" id="UP000245622"/>
    </source>
</evidence>
<dbReference type="GeneID" id="82205494"/>
<dbReference type="EC" id="3.2.1.26" evidence="3 8"/>
<sequence>MNALNRDIKKLVNCIEKNEKERVNKDYWRLKFHLMPPVGWLNDPNGLCEFNGEYHIFYQYSPFDANGGIKFWGHYTSKDFINYKNNGAEVFADQPFDCHGAYSGSTIVHNGKMNIFYTGNVKHLGKHDYISSGRGHNTVLLVSEDGKTFTNKKLIMTNDDYPKNMTCHVRDPKVWMENNKFYMVQGARDKDDIGQVLLFESDDMINWNIINIIKSESKFGYMWECPDLFNVDGKNILLISPQGIDAEGIKYNNIYQSGYYIVDGDYKTNNYKLRDFEELDRGFDFYAPQTFEDSKGRRILIGWMGLPDIEDLYSNPTTDYGWQHALTIPRELKIKNNKLIQNPVEEINMLRKDKKYIEINSNINEDAYDTFDMIVNLEKCDKLESTIKNCVNLSYDREQQLFTLSFTQGGYGRTNRSVSLDKLNNFRVLCDTSSLEIFINNGEEVFTTRFYPTKDNVGIKLSGENLKGSICIYEMEAYKIEN</sequence>
<evidence type="ECO:0000256" key="3">
    <source>
        <dbReference type="ARBA" id="ARBA00012758"/>
    </source>
</evidence>
<name>A0A1V1I1H6_9FIRM</name>
<feature type="domain" description="Glycosyl hydrolase family 32 N-terminal" evidence="10">
    <location>
        <begin position="33"/>
        <end position="343"/>
    </location>
</feature>
<evidence type="ECO:0000259" key="10">
    <source>
        <dbReference type="Pfam" id="PF00251"/>
    </source>
</evidence>
<dbReference type="PANTHER" id="PTHR43101:SF1">
    <property type="entry name" value="BETA-FRUCTOSIDASE"/>
    <property type="match status" value="1"/>
</dbReference>
<dbReference type="KEGG" id="ril:CRIB_1460"/>
<dbReference type="InterPro" id="IPR013320">
    <property type="entry name" value="ConA-like_dom_sf"/>
</dbReference>
<dbReference type="GO" id="GO:0005737">
    <property type="term" value="C:cytoplasm"/>
    <property type="evidence" value="ECO:0007669"/>
    <property type="project" value="UniProtKB-SubCell"/>
</dbReference>
<dbReference type="InterPro" id="IPR023296">
    <property type="entry name" value="Glyco_hydro_beta-prop_sf"/>
</dbReference>
<dbReference type="NCBIfam" id="TIGR01322">
    <property type="entry name" value="scrB_fam"/>
    <property type="match status" value="1"/>
</dbReference>
<gene>
    <name evidence="12" type="ORF">CRIB_1460</name>
</gene>
<organism evidence="12 13">
    <name type="scientific">Romboutsia ilealis</name>
    <dbReference type="NCBI Taxonomy" id="1115758"/>
    <lineage>
        <taxon>Bacteria</taxon>
        <taxon>Bacillati</taxon>
        <taxon>Bacillota</taxon>
        <taxon>Clostridia</taxon>
        <taxon>Peptostreptococcales</taxon>
        <taxon>Peptostreptococcaceae</taxon>
        <taxon>Romboutsia</taxon>
    </lineage>
</organism>
<dbReference type="PANTHER" id="PTHR43101">
    <property type="entry name" value="BETA-FRUCTOSIDASE"/>
    <property type="match status" value="1"/>
</dbReference>
<dbReference type="PROSITE" id="PS00609">
    <property type="entry name" value="GLYCOSYL_HYDROL_F32"/>
    <property type="match status" value="1"/>
</dbReference>
<keyword evidence="5 8" id="KW-0378">Hydrolase</keyword>
<keyword evidence="6 8" id="KW-0326">Glycosidase</keyword>
<evidence type="ECO:0000256" key="2">
    <source>
        <dbReference type="ARBA" id="ARBA00009902"/>
    </source>
</evidence>
<dbReference type="Gene3D" id="2.115.10.20">
    <property type="entry name" value="Glycosyl hydrolase domain, family 43"/>
    <property type="match status" value="1"/>
</dbReference>
<evidence type="ECO:0000313" key="12">
    <source>
        <dbReference type="EMBL" id="CED94068.1"/>
    </source>
</evidence>
<keyword evidence="9" id="KW-0119">Carbohydrate metabolism</keyword>
<dbReference type="Gene3D" id="2.60.120.560">
    <property type="entry name" value="Exo-inulinase, domain 1"/>
    <property type="match status" value="1"/>
</dbReference>
<protein>
    <recommendedName>
        <fullName evidence="4 8">Sucrose-6-phosphate hydrolase</fullName>
        <ecNumber evidence="3 8">3.2.1.26</ecNumber>
    </recommendedName>
    <alternativeName>
        <fullName evidence="7 9">Invertase</fullName>
    </alternativeName>
</protein>
<proteinExistence type="inferred from homology"/>
<evidence type="ECO:0000256" key="7">
    <source>
        <dbReference type="ARBA" id="ARBA00033367"/>
    </source>
</evidence>
<dbReference type="AlphaFoldDB" id="A0A1V1I1H6"/>
<evidence type="ECO:0000259" key="11">
    <source>
        <dbReference type="Pfam" id="PF08244"/>
    </source>
</evidence>
<dbReference type="UniPathway" id="UPA00238"/>
<evidence type="ECO:0000256" key="8">
    <source>
        <dbReference type="RuleBase" id="RU362110"/>
    </source>
</evidence>
<dbReference type="InterPro" id="IPR051214">
    <property type="entry name" value="GH32_Enzymes"/>
</dbReference>
<feature type="domain" description="Glycosyl hydrolase family 32 C-terminal" evidence="11">
    <location>
        <begin position="390"/>
        <end position="465"/>
    </location>
</feature>
<comment type="subcellular location">
    <subcellularLocation>
        <location evidence="9">Cytoplasm</location>
    </subcellularLocation>
</comment>
<reference evidence="12 13" key="1">
    <citation type="submission" date="2014-04" db="EMBL/GenBank/DDBJ databases">
        <authorList>
            <person name="Hornung B.V."/>
        </authorList>
    </citation>
    <scope>NUCLEOTIDE SEQUENCE [LARGE SCALE GENOMIC DNA]</scope>
    <source>
        <strain evidence="12 13">CRIB</strain>
    </source>
</reference>
<dbReference type="SMART" id="SM00640">
    <property type="entry name" value="Glyco_32"/>
    <property type="match status" value="1"/>
</dbReference>
<dbReference type="InterPro" id="IPR018053">
    <property type="entry name" value="Glyco_hydro_32_AS"/>
</dbReference>
<evidence type="ECO:0000256" key="5">
    <source>
        <dbReference type="ARBA" id="ARBA00022801"/>
    </source>
</evidence>
<accession>A0A1V1I1H6</accession>
<dbReference type="InterPro" id="IPR006232">
    <property type="entry name" value="Suc6P_hydrolase"/>
</dbReference>
<comment type="pathway">
    <text evidence="1 9">Glycan biosynthesis; sucrose metabolism.</text>
</comment>
<dbReference type="InterPro" id="IPR001362">
    <property type="entry name" value="Glyco_hydro_32"/>
</dbReference>
<evidence type="ECO:0000256" key="4">
    <source>
        <dbReference type="ARBA" id="ARBA00019623"/>
    </source>
</evidence>
<evidence type="ECO:0000256" key="1">
    <source>
        <dbReference type="ARBA" id="ARBA00004914"/>
    </source>
</evidence>
<comment type="catalytic activity">
    <reaction evidence="8">
        <text>Hydrolysis of terminal non-reducing beta-D-fructofuranoside residues in beta-D-fructofuranosides.</text>
        <dbReference type="EC" id="3.2.1.26"/>
    </reaction>
</comment>
<comment type="function">
    <text evidence="9">Enables the bacterium to metabolize sucrose as a sole carbon source.</text>
</comment>
<dbReference type="GO" id="GO:0004564">
    <property type="term" value="F:beta-fructofuranosidase activity"/>
    <property type="evidence" value="ECO:0007669"/>
    <property type="project" value="UniProtKB-EC"/>
</dbReference>
<dbReference type="Pfam" id="PF00251">
    <property type="entry name" value="Glyco_hydro_32N"/>
    <property type="match status" value="1"/>
</dbReference>
<dbReference type="EMBL" id="LN555523">
    <property type="protein sequence ID" value="CED94068.1"/>
    <property type="molecule type" value="Genomic_DNA"/>
</dbReference>
<evidence type="ECO:0000256" key="6">
    <source>
        <dbReference type="ARBA" id="ARBA00023295"/>
    </source>
</evidence>
<keyword evidence="9" id="KW-0963">Cytoplasm</keyword>
<evidence type="ECO:0000256" key="9">
    <source>
        <dbReference type="RuleBase" id="RU365015"/>
    </source>
</evidence>
<dbReference type="InterPro" id="IPR013189">
    <property type="entry name" value="Glyco_hydro_32_C"/>
</dbReference>
<dbReference type="SUPFAM" id="SSF75005">
    <property type="entry name" value="Arabinanase/levansucrase/invertase"/>
    <property type="match status" value="1"/>
</dbReference>
<dbReference type="CDD" id="cd18623">
    <property type="entry name" value="GH32_ScrB-like"/>
    <property type="match status" value="1"/>
</dbReference>
<dbReference type="SUPFAM" id="SSF49899">
    <property type="entry name" value="Concanavalin A-like lectins/glucanases"/>
    <property type="match status" value="1"/>
</dbReference>
<dbReference type="RefSeq" id="WP_180701618.1">
    <property type="nucleotide sequence ID" value="NZ_LN555523.1"/>
</dbReference>
<dbReference type="InterPro" id="IPR013148">
    <property type="entry name" value="Glyco_hydro_32_N"/>
</dbReference>
<dbReference type="Proteomes" id="UP000245622">
    <property type="component" value="Chromosome 1"/>
</dbReference>
<dbReference type="Pfam" id="PF08244">
    <property type="entry name" value="Glyco_hydro_32C"/>
    <property type="match status" value="1"/>
</dbReference>
<keyword evidence="13" id="KW-1185">Reference proteome</keyword>
<dbReference type="GO" id="GO:0005985">
    <property type="term" value="P:sucrose metabolic process"/>
    <property type="evidence" value="ECO:0007669"/>
    <property type="project" value="UniProtKB-UniPathway"/>
</dbReference>